<keyword evidence="13" id="KW-1185">Reference proteome</keyword>
<feature type="binding site" evidence="9">
    <location>
        <begin position="14"/>
        <end position="19"/>
    </location>
    <ligand>
        <name>NAD(+)</name>
        <dbReference type="ChEBI" id="CHEBI:57540"/>
    </ligand>
</feature>
<keyword evidence="7" id="KW-0021">Allosteric enzyme</keyword>
<dbReference type="CDD" id="cd05292">
    <property type="entry name" value="LDH_2"/>
    <property type="match status" value="1"/>
</dbReference>
<feature type="binding site" evidence="7">
    <location>
        <position position="92"/>
    </location>
    <ligand>
        <name>substrate</name>
    </ligand>
</feature>
<comment type="caution">
    <text evidence="12">The sequence shown here is derived from an EMBL/GenBank/DDBJ whole genome shotgun (WGS) entry which is preliminary data.</text>
</comment>
<feature type="binding site" evidence="7">
    <location>
        <position position="18"/>
    </location>
    <ligand>
        <name>NAD(+)</name>
        <dbReference type="ChEBI" id="CHEBI:57540"/>
    </ligand>
</feature>
<evidence type="ECO:0000256" key="3">
    <source>
        <dbReference type="ARBA" id="ARBA00012967"/>
    </source>
</evidence>
<dbReference type="InterPro" id="IPR011304">
    <property type="entry name" value="L-lactate_DH"/>
</dbReference>
<dbReference type="InterPro" id="IPR015955">
    <property type="entry name" value="Lactate_DH/Glyco_Ohase_4_C"/>
</dbReference>
<dbReference type="GO" id="GO:0004459">
    <property type="term" value="F:L-lactate dehydrogenase (NAD+) activity"/>
    <property type="evidence" value="ECO:0007669"/>
    <property type="project" value="UniProtKB-UniRule"/>
</dbReference>
<feature type="binding site" evidence="7">
    <location>
        <begin position="83"/>
        <end position="84"/>
    </location>
    <ligand>
        <name>NAD(+)</name>
        <dbReference type="ChEBI" id="CHEBI:57540"/>
    </ligand>
</feature>
<dbReference type="InterPro" id="IPR018177">
    <property type="entry name" value="L-lactate_DH_AS"/>
</dbReference>
<feature type="binding site" evidence="7">
    <location>
        <position position="86"/>
    </location>
    <ligand>
        <name>substrate</name>
    </ligand>
</feature>
<dbReference type="PANTHER" id="PTHR43128">
    <property type="entry name" value="L-2-HYDROXYCARBOXYLATE DEHYDROGENASE (NAD(P)(+))"/>
    <property type="match status" value="1"/>
</dbReference>
<comment type="similarity">
    <text evidence="2 7">Belongs to the LDH/MDH superfamily. LDH family.</text>
</comment>
<evidence type="ECO:0000259" key="11">
    <source>
        <dbReference type="Pfam" id="PF02866"/>
    </source>
</evidence>
<feature type="binding site" evidence="7">
    <location>
        <position position="44"/>
    </location>
    <ligand>
        <name>NAD(+)</name>
        <dbReference type="ChEBI" id="CHEBI:57540"/>
    </ligand>
</feature>
<dbReference type="GO" id="GO:0005737">
    <property type="term" value="C:cytoplasm"/>
    <property type="evidence" value="ECO:0007669"/>
    <property type="project" value="UniProtKB-SubCell"/>
</dbReference>
<dbReference type="InterPro" id="IPR001236">
    <property type="entry name" value="Lactate/malate_DH_N"/>
</dbReference>
<evidence type="ECO:0000259" key="10">
    <source>
        <dbReference type="Pfam" id="PF00056"/>
    </source>
</evidence>
<feature type="binding site" evidence="7">
    <location>
        <begin position="152"/>
        <end position="155"/>
    </location>
    <ligand>
        <name>substrate</name>
    </ligand>
</feature>
<feature type="binding site" evidence="9">
    <location>
        <position position="99"/>
    </location>
    <ligand>
        <name>NAD(+)</name>
        <dbReference type="ChEBI" id="CHEBI:57540"/>
    </ligand>
</feature>
<dbReference type="PANTHER" id="PTHR43128:SF16">
    <property type="entry name" value="L-LACTATE DEHYDROGENASE"/>
    <property type="match status" value="1"/>
</dbReference>
<evidence type="ECO:0000256" key="9">
    <source>
        <dbReference type="PIRSR" id="PIRSR000102-3"/>
    </source>
</evidence>
<gene>
    <name evidence="7" type="primary">ldh</name>
    <name evidence="12" type="ORF">Dthio_PD2942</name>
</gene>
<dbReference type="Gene3D" id="3.40.50.720">
    <property type="entry name" value="NAD(P)-binding Rossmann-like Domain"/>
    <property type="match status" value="1"/>
</dbReference>
<feature type="domain" description="Lactate/malate dehydrogenase N-terminal" evidence="10">
    <location>
        <begin position="9"/>
        <end position="146"/>
    </location>
</feature>
<evidence type="ECO:0000313" key="13">
    <source>
        <dbReference type="Proteomes" id="UP000005496"/>
    </source>
</evidence>
<feature type="binding site" evidence="7">
    <location>
        <position position="39"/>
    </location>
    <ligand>
        <name>NAD(+)</name>
        <dbReference type="ChEBI" id="CHEBI:57540"/>
    </ligand>
</feature>
<dbReference type="NCBIfam" id="TIGR01771">
    <property type="entry name" value="L-LDH-NAD"/>
    <property type="match status" value="1"/>
</dbReference>
<dbReference type="eggNOG" id="COG0039">
    <property type="taxonomic scope" value="Bacteria"/>
</dbReference>
<feature type="binding site" evidence="7">
    <location>
        <position position="172"/>
    </location>
    <ligand>
        <name>beta-D-fructose 1,6-bisphosphate</name>
        <dbReference type="ChEBI" id="CHEBI:32966"/>
        <note>allosteric activator</note>
    </ligand>
</feature>
<feature type="binding site" evidence="7">
    <location>
        <begin position="124"/>
        <end position="127"/>
    </location>
    <ligand>
        <name>substrate</name>
    </ligand>
</feature>
<dbReference type="GO" id="GO:0006089">
    <property type="term" value="P:lactate metabolic process"/>
    <property type="evidence" value="ECO:0007669"/>
    <property type="project" value="TreeGrafter"/>
</dbReference>
<protein>
    <recommendedName>
        <fullName evidence="3 7">L-lactate dehydrogenase</fullName>
        <shortName evidence="7">L-LDH</shortName>
        <ecNumber evidence="3 7">1.1.1.27</ecNumber>
    </recommendedName>
</protein>
<keyword evidence="7" id="KW-0597">Phosphoprotein</keyword>
<dbReference type="SUPFAM" id="SSF51735">
    <property type="entry name" value="NAD(P)-binding Rossmann-fold domains"/>
    <property type="match status" value="1"/>
</dbReference>
<comment type="caution">
    <text evidence="7">Lacks conserved residue(s) required for the propagation of feature annotation.</text>
</comment>
<dbReference type="EC" id="1.1.1.27" evidence="3 7"/>
<comment type="subcellular location">
    <subcellularLocation>
        <location evidence="7">Cytoplasm</location>
    </subcellularLocation>
</comment>
<feature type="binding site" evidence="7">
    <location>
        <position position="157"/>
    </location>
    <ligand>
        <name>beta-D-fructose 1,6-bisphosphate</name>
        <dbReference type="ChEBI" id="CHEBI:32966"/>
        <note>allosteric activator</note>
    </ligand>
</feature>
<evidence type="ECO:0000256" key="7">
    <source>
        <dbReference type="HAMAP-Rule" id="MF_00488"/>
    </source>
</evidence>
<evidence type="ECO:0000256" key="1">
    <source>
        <dbReference type="ARBA" id="ARBA00004843"/>
    </source>
</evidence>
<dbReference type="OrthoDB" id="9802969at2"/>
<dbReference type="SUPFAM" id="SSF56327">
    <property type="entry name" value="LDH C-terminal domain-like"/>
    <property type="match status" value="1"/>
</dbReference>
<feature type="binding site" evidence="7">
    <location>
        <position position="147"/>
    </location>
    <ligand>
        <name>NAD(+)</name>
        <dbReference type="ChEBI" id="CHEBI:57540"/>
    </ligand>
</feature>
<name>D6SLF7_9BACT</name>
<evidence type="ECO:0000256" key="6">
    <source>
        <dbReference type="ARBA" id="ARBA00049258"/>
    </source>
</evidence>
<feature type="binding site" evidence="7">
    <location>
        <begin position="122"/>
        <end position="124"/>
    </location>
    <ligand>
        <name>NAD(+)</name>
        <dbReference type="ChEBI" id="CHEBI:57540"/>
    </ligand>
</feature>
<comment type="pathway">
    <text evidence="1 7">Fermentation; pyruvate fermentation to lactate; (S)-lactate from pyruvate: step 1/1.</text>
</comment>
<dbReference type="FunFam" id="3.40.50.720:FF:000018">
    <property type="entry name" value="Malate dehydrogenase"/>
    <property type="match status" value="1"/>
</dbReference>
<keyword evidence="7" id="KW-0963">Cytoplasm</keyword>
<dbReference type="AlphaFoldDB" id="D6SLF7"/>
<dbReference type="UniPathway" id="UPA00554">
    <property type="reaction ID" value="UER00611"/>
</dbReference>
<keyword evidence="4 7" id="KW-0560">Oxidoreductase</keyword>
<dbReference type="Pfam" id="PF00056">
    <property type="entry name" value="Ldh_1_N"/>
    <property type="match status" value="1"/>
</dbReference>
<dbReference type="InterPro" id="IPR022383">
    <property type="entry name" value="Lactate/malate_DH_C"/>
</dbReference>
<dbReference type="InterPro" id="IPR001557">
    <property type="entry name" value="L-lactate/malate_DH"/>
</dbReference>
<feature type="binding site" evidence="7">
    <location>
        <position position="233"/>
    </location>
    <ligand>
        <name>substrate</name>
    </ligand>
</feature>
<comment type="activity regulation">
    <text evidence="7">Allosterically activated by fructose 1,6-bisphosphate (FBP).</text>
</comment>
<evidence type="ECO:0000256" key="4">
    <source>
        <dbReference type="ARBA" id="ARBA00023002"/>
    </source>
</evidence>
<dbReference type="GO" id="GO:0006096">
    <property type="term" value="P:glycolytic process"/>
    <property type="evidence" value="ECO:0007669"/>
    <property type="project" value="UniProtKB-UniRule"/>
</dbReference>
<dbReference type="PRINTS" id="PR00086">
    <property type="entry name" value="LLDHDRGNASE"/>
</dbReference>
<evidence type="ECO:0000256" key="5">
    <source>
        <dbReference type="ARBA" id="ARBA00023027"/>
    </source>
</evidence>
<proteinExistence type="inferred from homology"/>
<dbReference type="EMBL" id="ACJN02000001">
    <property type="protein sequence ID" value="EFI35518.1"/>
    <property type="molecule type" value="Genomic_DNA"/>
</dbReference>
<dbReference type="RefSeq" id="WP_008868650.1">
    <property type="nucleotide sequence ID" value="NZ_ACJN02000001.1"/>
</dbReference>
<accession>D6SLF7</accession>
<dbReference type="PROSITE" id="PS00064">
    <property type="entry name" value="L_LDH"/>
    <property type="match status" value="1"/>
</dbReference>
<sequence>MQENFLHKKVTIIGTGMVGMSYAYALTIKGFVRELGLINRTPERAQGEAMDLCHCLPFVEPMDIKAGGYEMCRDAQIVVITAGAAQREGETRLDLLHKNAGIIQDIVPRVLEQNPNPILLIASNPVDVLTYVALKVSGLPSSRVIGSGTVLDTMRFRYLISQYYNVDARNVHGYILGEHGDSEVPVWSRVNIAGIPLSEYCMMCGELVDSQKKEIESDVRNAAYHVIQKKDSTYYAIGLALVRITQAILMNQQSVLTVGTLVNGEYGIKDVCLSLPCVVGSNGISQVLANPMQQNEVEALQNSAAVLRKALDSIGW</sequence>
<dbReference type="NCBIfam" id="NF004863">
    <property type="entry name" value="PRK06223.1"/>
    <property type="match status" value="1"/>
</dbReference>
<evidence type="ECO:0000256" key="8">
    <source>
        <dbReference type="PIRSR" id="PIRSR000102-1"/>
    </source>
</evidence>
<dbReference type="HAMAP" id="MF_00488">
    <property type="entry name" value="Lactate_dehydrog"/>
    <property type="match status" value="1"/>
</dbReference>
<organism evidence="12 13">
    <name type="scientific">Desulfonatronospira thiodismutans ASO3-1</name>
    <dbReference type="NCBI Taxonomy" id="555779"/>
    <lineage>
        <taxon>Bacteria</taxon>
        <taxon>Pseudomonadati</taxon>
        <taxon>Thermodesulfobacteriota</taxon>
        <taxon>Desulfovibrionia</taxon>
        <taxon>Desulfovibrionales</taxon>
        <taxon>Desulfonatronovibrionaceae</taxon>
        <taxon>Desulfonatronospira</taxon>
    </lineage>
</organism>
<dbReference type="PIRSF" id="PIRSF000102">
    <property type="entry name" value="Lac_mal_DH"/>
    <property type="match status" value="1"/>
</dbReference>
<feature type="domain" description="Lactate/malate dehydrogenase C-terminal" evidence="11">
    <location>
        <begin position="149"/>
        <end position="313"/>
    </location>
</feature>
<evidence type="ECO:0000256" key="2">
    <source>
        <dbReference type="ARBA" id="ARBA00006054"/>
    </source>
</evidence>
<comment type="catalytic activity">
    <reaction evidence="6 7">
        <text>(S)-lactate + NAD(+) = pyruvate + NADH + H(+)</text>
        <dbReference type="Rhea" id="RHEA:23444"/>
        <dbReference type="ChEBI" id="CHEBI:15361"/>
        <dbReference type="ChEBI" id="CHEBI:15378"/>
        <dbReference type="ChEBI" id="CHEBI:16651"/>
        <dbReference type="ChEBI" id="CHEBI:57540"/>
        <dbReference type="ChEBI" id="CHEBI:57945"/>
        <dbReference type="EC" id="1.1.1.27"/>
    </reaction>
</comment>
<comment type="subunit">
    <text evidence="7">Homotetramer.</text>
</comment>
<feature type="active site" description="Proton acceptor" evidence="7 8">
    <location>
        <position position="179"/>
    </location>
</feature>
<dbReference type="Proteomes" id="UP000005496">
    <property type="component" value="Unassembled WGS sequence"/>
</dbReference>
<dbReference type="InterPro" id="IPR036291">
    <property type="entry name" value="NAD(P)-bd_dom_sf"/>
</dbReference>
<dbReference type="Pfam" id="PF02866">
    <property type="entry name" value="Ldh_1_C"/>
    <property type="match status" value="1"/>
</dbReference>
<feature type="modified residue" description="Phosphotyrosine" evidence="7">
    <location>
        <position position="224"/>
    </location>
</feature>
<feature type="binding site" evidence="7">
    <location>
        <position position="69"/>
    </location>
    <ligand>
        <name>NAD(+)</name>
        <dbReference type="ChEBI" id="CHEBI:57540"/>
    </ligand>
</feature>
<reference evidence="12" key="1">
    <citation type="submission" date="2010-05" db="EMBL/GenBank/DDBJ databases">
        <title>The draft genome of Desulfonatronospira thiodismutans ASO3-1.</title>
        <authorList>
            <consortium name="US DOE Joint Genome Institute (JGI-PGF)"/>
            <person name="Lucas S."/>
            <person name="Copeland A."/>
            <person name="Lapidus A."/>
            <person name="Cheng J.-F."/>
            <person name="Bruce D."/>
            <person name="Goodwin L."/>
            <person name="Pitluck S."/>
            <person name="Chertkov O."/>
            <person name="Brettin T."/>
            <person name="Detter J.C."/>
            <person name="Han C."/>
            <person name="Land M.L."/>
            <person name="Hauser L."/>
            <person name="Kyrpides N."/>
            <person name="Mikhailova N."/>
            <person name="Muyzer G."/>
            <person name="Woyke T."/>
        </authorList>
    </citation>
    <scope>NUCLEOTIDE SEQUENCE [LARGE SCALE GENOMIC DNA]</scope>
    <source>
        <strain evidence="12">ASO3-1</strain>
    </source>
</reference>
<keyword evidence="5 7" id="KW-0520">NAD</keyword>
<evidence type="ECO:0000313" key="12">
    <source>
        <dbReference type="EMBL" id="EFI35518.1"/>
    </source>
</evidence>
<comment type="function">
    <text evidence="7">Catalyzes the conversion of lactate to pyruvate.</text>
</comment>
<dbReference type="NCBIfam" id="NF000824">
    <property type="entry name" value="PRK00066.1"/>
    <property type="match status" value="1"/>
</dbReference>
<dbReference type="Gene3D" id="3.90.110.10">
    <property type="entry name" value="Lactate dehydrogenase/glycoside hydrolase, family 4, C-terminal"/>
    <property type="match status" value="1"/>
</dbReference>